<accession>A0AAE9YFN3</accession>
<name>A0AAE9YFN3_9ACTN</name>
<dbReference type="InterPro" id="IPR016181">
    <property type="entry name" value="Acyl_CoA_acyltransferase"/>
</dbReference>
<dbReference type="Pfam" id="PF00583">
    <property type="entry name" value="Acetyltransf_1"/>
    <property type="match status" value="1"/>
</dbReference>
<dbReference type="GO" id="GO:0016747">
    <property type="term" value="F:acyltransferase activity, transferring groups other than amino-acyl groups"/>
    <property type="evidence" value="ECO:0007669"/>
    <property type="project" value="InterPro"/>
</dbReference>
<evidence type="ECO:0000313" key="5">
    <source>
        <dbReference type="Proteomes" id="UP001216390"/>
    </source>
</evidence>
<dbReference type="PANTHER" id="PTHR43877">
    <property type="entry name" value="AMINOALKYLPHOSPHONATE N-ACETYLTRANSFERASE-RELATED-RELATED"/>
    <property type="match status" value="1"/>
</dbReference>
<evidence type="ECO:0000313" key="4">
    <source>
        <dbReference type="EMBL" id="WCO66941.1"/>
    </source>
</evidence>
<evidence type="ECO:0000256" key="1">
    <source>
        <dbReference type="ARBA" id="ARBA00022679"/>
    </source>
</evidence>
<evidence type="ECO:0000256" key="2">
    <source>
        <dbReference type="ARBA" id="ARBA00023315"/>
    </source>
</evidence>
<dbReference type="Gene3D" id="3.40.630.30">
    <property type="match status" value="1"/>
</dbReference>
<keyword evidence="5" id="KW-1185">Reference proteome</keyword>
<dbReference type="SUPFAM" id="SSF55729">
    <property type="entry name" value="Acyl-CoA N-acyltransferases (Nat)"/>
    <property type="match status" value="1"/>
</dbReference>
<proteinExistence type="predicted"/>
<feature type="domain" description="N-acetyltransferase" evidence="3">
    <location>
        <begin position="1"/>
        <end position="161"/>
    </location>
</feature>
<dbReference type="PANTHER" id="PTHR43877:SF2">
    <property type="entry name" value="AMINOALKYLPHOSPHONATE N-ACETYLTRANSFERASE-RELATED"/>
    <property type="match status" value="1"/>
</dbReference>
<gene>
    <name evidence="4" type="ORF">PO878_20825</name>
</gene>
<keyword evidence="1" id="KW-0808">Transferase</keyword>
<dbReference type="PROSITE" id="PS51186">
    <property type="entry name" value="GNAT"/>
    <property type="match status" value="1"/>
</dbReference>
<dbReference type="RefSeq" id="WP_272736463.1">
    <property type="nucleotide sequence ID" value="NZ_CP116942.1"/>
</dbReference>
<dbReference type="EMBL" id="CP116942">
    <property type="protein sequence ID" value="WCO66941.1"/>
    <property type="molecule type" value="Genomic_DNA"/>
</dbReference>
<reference evidence="4" key="1">
    <citation type="submission" date="2023-01" db="EMBL/GenBank/DDBJ databases">
        <title>The diversity of Class Acidimicrobiia in South China Sea sediment environments and the proposal of Iamia marina sp. nov., a novel species of the genus Iamia.</title>
        <authorList>
            <person name="He Y."/>
            <person name="Tian X."/>
        </authorList>
    </citation>
    <scope>NUCLEOTIDE SEQUENCE</scope>
    <source>
        <strain evidence="4">DSM 19957</strain>
    </source>
</reference>
<evidence type="ECO:0000259" key="3">
    <source>
        <dbReference type="PROSITE" id="PS51186"/>
    </source>
</evidence>
<dbReference type="AlphaFoldDB" id="A0AAE9YFN3"/>
<dbReference type="InterPro" id="IPR050832">
    <property type="entry name" value="Bact_Acetyltransf"/>
</dbReference>
<protein>
    <submittedName>
        <fullName evidence="4">GNAT family N-acetyltransferase</fullName>
    </submittedName>
</protein>
<keyword evidence="2" id="KW-0012">Acyltransferase</keyword>
<dbReference type="InterPro" id="IPR000182">
    <property type="entry name" value="GNAT_dom"/>
</dbReference>
<dbReference type="CDD" id="cd04301">
    <property type="entry name" value="NAT_SF"/>
    <property type="match status" value="1"/>
</dbReference>
<sequence>MDVRRLELADRDLLRDLRLRALAEAPSAFGSSLAEEEAFTDADWDARLGRSDAATFVAVDGDGTPVGLCTGVADPDLPGTADLVGMWVAPEARRAGVGDVLVARVVAWAGAGGIEVLRLCVTEGNDGAERLYRRHGFVRTGCAEARTRDGLAEIGMERPLG</sequence>
<dbReference type="Proteomes" id="UP001216390">
    <property type="component" value="Chromosome"/>
</dbReference>
<dbReference type="KEGG" id="ima:PO878_20825"/>
<organism evidence="4 5">
    <name type="scientific">Iamia majanohamensis</name>
    <dbReference type="NCBI Taxonomy" id="467976"/>
    <lineage>
        <taxon>Bacteria</taxon>
        <taxon>Bacillati</taxon>
        <taxon>Actinomycetota</taxon>
        <taxon>Acidimicrobiia</taxon>
        <taxon>Acidimicrobiales</taxon>
        <taxon>Iamiaceae</taxon>
        <taxon>Iamia</taxon>
    </lineage>
</organism>